<keyword evidence="2" id="KW-1185">Reference proteome</keyword>
<dbReference type="EMBL" id="JARBHB010000013">
    <property type="protein sequence ID" value="KAJ8869641.1"/>
    <property type="molecule type" value="Genomic_DNA"/>
</dbReference>
<organism evidence="1 2">
    <name type="scientific">Dryococelus australis</name>
    <dbReference type="NCBI Taxonomy" id="614101"/>
    <lineage>
        <taxon>Eukaryota</taxon>
        <taxon>Metazoa</taxon>
        <taxon>Ecdysozoa</taxon>
        <taxon>Arthropoda</taxon>
        <taxon>Hexapoda</taxon>
        <taxon>Insecta</taxon>
        <taxon>Pterygota</taxon>
        <taxon>Neoptera</taxon>
        <taxon>Polyneoptera</taxon>
        <taxon>Phasmatodea</taxon>
        <taxon>Verophasmatodea</taxon>
        <taxon>Anareolatae</taxon>
        <taxon>Phasmatidae</taxon>
        <taxon>Eurycanthinae</taxon>
        <taxon>Dryococelus</taxon>
    </lineage>
</organism>
<protein>
    <recommendedName>
        <fullName evidence="3">Transposase</fullName>
    </recommendedName>
</protein>
<name>A0ABQ9GEZ8_9NEOP</name>
<accession>A0ABQ9GEZ8</accession>
<sequence>MSELKQDSCKFHNYFRMSKNSFDELSSLLKTHIGKADKNMRKSIPAEERLAIAFSAETQYGFLPLMMQGIDFGTVVDYHQMMWAQMDTGRCNDEYEDRRMGETRRTRLQEVLYLATGCTFTYLHYIFRCGISTARKIIIEVCEAIWQHPHDISFPDLTEDEWLKIANGFETRVNFPNCSVLLLAVCDSNYRFTCVDVGFYGKASDSANLSK</sequence>
<proteinExistence type="predicted"/>
<evidence type="ECO:0000313" key="1">
    <source>
        <dbReference type="EMBL" id="KAJ8869641.1"/>
    </source>
</evidence>
<dbReference type="Proteomes" id="UP001159363">
    <property type="component" value="Chromosome 12"/>
</dbReference>
<comment type="caution">
    <text evidence="1">The sequence shown here is derived from an EMBL/GenBank/DDBJ whole genome shotgun (WGS) entry which is preliminary data.</text>
</comment>
<reference evidence="1 2" key="1">
    <citation type="submission" date="2023-02" db="EMBL/GenBank/DDBJ databases">
        <title>LHISI_Scaffold_Assembly.</title>
        <authorList>
            <person name="Stuart O.P."/>
            <person name="Cleave R."/>
            <person name="Magrath M.J.L."/>
            <person name="Mikheyev A.S."/>
        </authorList>
    </citation>
    <scope>NUCLEOTIDE SEQUENCE [LARGE SCALE GENOMIC DNA]</scope>
    <source>
        <strain evidence="1">Daus_M_001</strain>
        <tissue evidence="1">Leg muscle</tissue>
    </source>
</reference>
<evidence type="ECO:0008006" key="3">
    <source>
        <dbReference type="Google" id="ProtNLM"/>
    </source>
</evidence>
<gene>
    <name evidence="1" type="ORF">PR048_028634</name>
</gene>
<evidence type="ECO:0000313" key="2">
    <source>
        <dbReference type="Proteomes" id="UP001159363"/>
    </source>
</evidence>